<comment type="subunit">
    <text evidence="11">Heterotetramer of 2 PyrK and 2 PyrD type B subunits.</text>
</comment>
<dbReference type="InterPro" id="IPR023455">
    <property type="entry name" value="Dihydroorotate_DHASE_ETsu"/>
</dbReference>
<gene>
    <name evidence="11" type="primary">pyrK</name>
    <name evidence="15" type="ORF">EHW90_09170</name>
</gene>
<dbReference type="AlphaFoldDB" id="A0A3P3Q7Q3"/>
<feature type="domain" description="FAD-binding FR-type" evidence="14">
    <location>
        <begin position="3"/>
        <end position="101"/>
    </location>
</feature>
<organism evidence="15 16">
    <name type="scientific">Lachnoanaerobaculum orale</name>
    <dbReference type="NCBI Taxonomy" id="979627"/>
    <lineage>
        <taxon>Bacteria</taxon>
        <taxon>Bacillati</taxon>
        <taxon>Bacillota</taxon>
        <taxon>Clostridia</taxon>
        <taxon>Lachnospirales</taxon>
        <taxon>Lachnospiraceae</taxon>
        <taxon>Lachnoanaerobaculum</taxon>
    </lineage>
</organism>
<comment type="cofactor">
    <cofactor evidence="11">
        <name>[2Fe-2S] cluster</name>
        <dbReference type="ChEBI" id="CHEBI:190135"/>
    </cofactor>
    <text evidence="11">Binds 1 [2Fe-2S] cluster per subunit.</text>
</comment>
<evidence type="ECO:0000256" key="1">
    <source>
        <dbReference type="ARBA" id="ARBA00006422"/>
    </source>
</evidence>
<feature type="binding site" evidence="11 13">
    <location>
        <position position="214"/>
    </location>
    <ligand>
        <name>[2Fe-2S] cluster</name>
        <dbReference type="ChEBI" id="CHEBI:190135"/>
    </ligand>
</feature>
<evidence type="ECO:0000313" key="15">
    <source>
        <dbReference type="EMBL" id="RRJ17135.1"/>
    </source>
</evidence>
<dbReference type="SUPFAM" id="SSF63380">
    <property type="entry name" value="Riboflavin synthase domain-like"/>
    <property type="match status" value="1"/>
</dbReference>
<keyword evidence="5 11" id="KW-0479">Metal-binding</keyword>
<evidence type="ECO:0000256" key="12">
    <source>
        <dbReference type="PIRSR" id="PIRSR006816-1"/>
    </source>
</evidence>
<comment type="function">
    <text evidence="11">Responsible for channeling the electrons from the oxidation of dihydroorotate from the FMN redox center in the PyrD type B subunit to the ultimate electron acceptor NAD(+).</text>
</comment>
<evidence type="ECO:0000256" key="7">
    <source>
        <dbReference type="ARBA" id="ARBA00022975"/>
    </source>
</evidence>
<dbReference type="InterPro" id="IPR039261">
    <property type="entry name" value="FNR_nucleotide-bd"/>
</dbReference>
<evidence type="ECO:0000256" key="11">
    <source>
        <dbReference type="HAMAP-Rule" id="MF_01211"/>
    </source>
</evidence>
<sequence>MTKIMDNGKVISQDELSKDIFSVWIKTDIANDTLPGQFVNVYTKNPSKLLPRPISICEVAKDSIRLVYRVTGEDTGTKEFSKLKAGDDIKVLGPLGNGFPTDSKSSILIGGGIGIPPMLELAKSLEGEKMIVLGFRDSDTFLADELKQYGKVFIASEDGSIGTKGNVLDAIRENNIKADRILACGPTPMLRAIKKYASENNTECFLSLEEKMACGIGACLACTCKSSEVDSHSNVKNKRVCTEGPVFNALEVEL</sequence>
<dbReference type="Pfam" id="PF10418">
    <property type="entry name" value="DHODB_Fe-S_bind"/>
    <property type="match status" value="1"/>
</dbReference>
<protein>
    <recommendedName>
        <fullName evidence="11">Dihydroorotate dehydrogenase B (NAD(+)), electron transfer subunit</fullName>
    </recommendedName>
    <alternativeName>
        <fullName evidence="11">Dihydroorotate oxidase B, electron transfer subunit</fullName>
    </alternativeName>
</protein>
<feature type="binding site" evidence="11 13">
    <location>
        <position position="241"/>
    </location>
    <ligand>
        <name>[2Fe-2S] cluster</name>
        <dbReference type="ChEBI" id="CHEBI:190135"/>
    </ligand>
</feature>
<dbReference type="GO" id="GO:0016491">
    <property type="term" value="F:oxidoreductase activity"/>
    <property type="evidence" value="ECO:0007669"/>
    <property type="project" value="InterPro"/>
</dbReference>
<keyword evidence="3 11" id="KW-0285">Flavoprotein</keyword>
<dbReference type="InterPro" id="IPR017938">
    <property type="entry name" value="Riboflavin_synthase-like_b-brl"/>
</dbReference>
<feature type="binding site" evidence="11 13">
    <location>
        <position position="222"/>
    </location>
    <ligand>
        <name>[2Fe-2S] cluster</name>
        <dbReference type="ChEBI" id="CHEBI:190135"/>
    </ligand>
</feature>
<dbReference type="PANTHER" id="PTHR43513:SF3">
    <property type="entry name" value="DIHYDROOROTATE DEHYDROGENASE B (NAD(+)), ELECTRON TRANSFER SUBUNIT-RELATED"/>
    <property type="match status" value="1"/>
</dbReference>
<dbReference type="Gene3D" id="3.40.50.80">
    <property type="entry name" value="Nucleotide-binding domain of ferredoxin-NADP reductase (FNR) module"/>
    <property type="match status" value="1"/>
</dbReference>
<evidence type="ECO:0000256" key="4">
    <source>
        <dbReference type="ARBA" id="ARBA00022714"/>
    </source>
</evidence>
<evidence type="ECO:0000256" key="9">
    <source>
        <dbReference type="ARBA" id="ARBA00023004"/>
    </source>
</evidence>
<dbReference type="HAMAP" id="MF_01211">
    <property type="entry name" value="DHODB_Fe_S_bind"/>
    <property type="match status" value="1"/>
</dbReference>
<dbReference type="PRINTS" id="PR00409">
    <property type="entry name" value="PHDIOXRDTASE"/>
</dbReference>
<dbReference type="SUPFAM" id="SSF52343">
    <property type="entry name" value="Ferredoxin reductase-like, C-terminal NADP-linked domain"/>
    <property type="match status" value="1"/>
</dbReference>
<evidence type="ECO:0000256" key="3">
    <source>
        <dbReference type="ARBA" id="ARBA00022630"/>
    </source>
</evidence>
<dbReference type="CDD" id="cd06218">
    <property type="entry name" value="DHOD_e_trans"/>
    <property type="match status" value="1"/>
</dbReference>
<feature type="binding site" evidence="11 13">
    <location>
        <position position="219"/>
    </location>
    <ligand>
        <name>[2Fe-2S] cluster</name>
        <dbReference type="ChEBI" id="CHEBI:190135"/>
    </ligand>
</feature>
<evidence type="ECO:0000256" key="13">
    <source>
        <dbReference type="PIRSR" id="PIRSR006816-2"/>
    </source>
</evidence>
<dbReference type="Proteomes" id="UP000276982">
    <property type="component" value="Unassembled WGS sequence"/>
</dbReference>
<dbReference type="InterPro" id="IPR050353">
    <property type="entry name" value="PyrK_electron_transfer"/>
</dbReference>
<comment type="pathway">
    <text evidence="11">Pyrimidine metabolism; UMP biosynthesis via de novo pathway; orotate from (S)-dihydroorotate (NAD(+) route): step 1/1.</text>
</comment>
<proteinExistence type="inferred from homology"/>
<keyword evidence="8 11" id="KW-0249">Electron transport</keyword>
<comment type="cofactor">
    <cofactor evidence="13">
        <name>[2Fe-2S] cluster</name>
        <dbReference type="ChEBI" id="CHEBI:190135"/>
    </cofactor>
    <text evidence="13">Binds 1 [2Fe-2S] cluster per subunit.</text>
</comment>
<dbReference type="GO" id="GO:0051537">
    <property type="term" value="F:2 iron, 2 sulfur cluster binding"/>
    <property type="evidence" value="ECO:0007669"/>
    <property type="project" value="UniProtKB-KW"/>
</dbReference>
<dbReference type="InterPro" id="IPR019480">
    <property type="entry name" value="Dihydroorotate_DH_Fe-S-bd"/>
</dbReference>
<dbReference type="EMBL" id="RRCM01000001">
    <property type="protein sequence ID" value="RRJ17135.1"/>
    <property type="molecule type" value="Genomic_DNA"/>
</dbReference>
<keyword evidence="9 11" id="KW-0408">Iron</keyword>
<comment type="similarity">
    <text evidence="1 11">Belongs to the PyrK family.</text>
</comment>
<reference evidence="15 16" key="1">
    <citation type="submission" date="2018-11" db="EMBL/GenBank/DDBJ databases">
        <title>Genome sequencing of Lachnoanaerobaculum orale DSM 24553T.</title>
        <authorList>
            <person name="Kook J.-K."/>
            <person name="Park S.-N."/>
            <person name="Lim Y.K."/>
        </authorList>
    </citation>
    <scope>NUCLEOTIDE SEQUENCE [LARGE SCALE GENOMIC DNA]</scope>
    <source>
        <strain evidence="15 16">DSM 24553</strain>
    </source>
</reference>
<dbReference type="GO" id="GO:0009055">
    <property type="term" value="F:electron transfer activity"/>
    <property type="evidence" value="ECO:0007669"/>
    <property type="project" value="UniProtKB-UniRule"/>
</dbReference>
<keyword evidence="2 11" id="KW-0813">Transport</keyword>
<dbReference type="Gene3D" id="2.40.30.10">
    <property type="entry name" value="Translation factors"/>
    <property type="match status" value="1"/>
</dbReference>
<dbReference type="InterPro" id="IPR037117">
    <property type="entry name" value="Dihydroorotate_DH_ele_sf"/>
</dbReference>
<feature type="binding site" evidence="11 12">
    <location>
        <begin position="52"/>
        <end position="55"/>
    </location>
    <ligand>
        <name>FAD</name>
        <dbReference type="ChEBI" id="CHEBI:57692"/>
    </ligand>
</feature>
<keyword evidence="4 11" id="KW-0001">2Fe-2S</keyword>
<dbReference type="GO" id="GO:0044205">
    <property type="term" value="P:'de novo' UMP biosynthetic process"/>
    <property type="evidence" value="ECO:0007669"/>
    <property type="project" value="UniProtKB-UniRule"/>
</dbReference>
<dbReference type="InterPro" id="IPR017927">
    <property type="entry name" value="FAD-bd_FR_type"/>
</dbReference>
<dbReference type="Gene3D" id="2.10.240.10">
    <property type="entry name" value="Dihydroorotate dehydrogenase, electron transfer subunit"/>
    <property type="match status" value="1"/>
</dbReference>
<comment type="caution">
    <text evidence="15">The sequence shown here is derived from an EMBL/GenBank/DDBJ whole genome shotgun (WGS) entry which is preliminary data.</text>
</comment>
<dbReference type="Pfam" id="PF00175">
    <property type="entry name" value="NAD_binding_1"/>
    <property type="match status" value="1"/>
</dbReference>
<evidence type="ECO:0000313" key="16">
    <source>
        <dbReference type="Proteomes" id="UP000276982"/>
    </source>
</evidence>
<keyword evidence="7 11" id="KW-0665">Pyrimidine biosynthesis</keyword>
<dbReference type="PANTHER" id="PTHR43513">
    <property type="entry name" value="DIHYDROOROTATE DEHYDROGENASE B (NAD(+)), ELECTRON TRANSFER SUBUNIT"/>
    <property type="match status" value="1"/>
</dbReference>
<accession>A0A3P3Q7Q3</accession>
<evidence type="ECO:0000259" key="14">
    <source>
        <dbReference type="PROSITE" id="PS51384"/>
    </source>
</evidence>
<keyword evidence="6 11" id="KW-0274">FAD</keyword>
<dbReference type="InterPro" id="IPR001433">
    <property type="entry name" value="OxRdtase_FAD/NAD-bd"/>
</dbReference>
<evidence type="ECO:0000256" key="2">
    <source>
        <dbReference type="ARBA" id="ARBA00022448"/>
    </source>
</evidence>
<feature type="binding site" evidence="11 12">
    <location>
        <begin position="67"/>
        <end position="69"/>
    </location>
    <ligand>
        <name>FAD</name>
        <dbReference type="ChEBI" id="CHEBI:57692"/>
    </ligand>
</feature>
<keyword evidence="16" id="KW-1185">Reference proteome</keyword>
<dbReference type="GO" id="GO:0050660">
    <property type="term" value="F:flavin adenine dinucleotide binding"/>
    <property type="evidence" value="ECO:0007669"/>
    <property type="project" value="InterPro"/>
</dbReference>
<evidence type="ECO:0000256" key="10">
    <source>
        <dbReference type="ARBA" id="ARBA00023014"/>
    </source>
</evidence>
<dbReference type="PROSITE" id="PS51384">
    <property type="entry name" value="FAD_FR"/>
    <property type="match status" value="1"/>
</dbReference>
<keyword evidence="10 11" id="KW-0411">Iron-sulfur</keyword>
<evidence type="ECO:0000256" key="6">
    <source>
        <dbReference type="ARBA" id="ARBA00022827"/>
    </source>
</evidence>
<name>A0A3P3Q7Q3_9FIRM</name>
<dbReference type="UniPathway" id="UPA00070">
    <property type="reaction ID" value="UER00945"/>
</dbReference>
<dbReference type="GO" id="GO:0046872">
    <property type="term" value="F:metal ion binding"/>
    <property type="evidence" value="ECO:0007669"/>
    <property type="project" value="UniProtKB-KW"/>
</dbReference>
<dbReference type="RefSeq" id="WP_124952455.1">
    <property type="nucleotide sequence ID" value="NZ_RRCM01000001.1"/>
</dbReference>
<dbReference type="PIRSF" id="PIRSF006816">
    <property type="entry name" value="Cyc3_hyd_g"/>
    <property type="match status" value="1"/>
</dbReference>
<comment type="cofactor">
    <cofactor evidence="11 12">
        <name>FAD</name>
        <dbReference type="ChEBI" id="CHEBI:57692"/>
    </cofactor>
    <text evidence="11 12">Binds 1 FAD per subunit.</text>
</comment>
<evidence type="ECO:0000256" key="8">
    <source>
        <dbReference type="ARBA" id="ARBA00022982"/>
    </source>
</evidence>
<evidence type="ECO:0000256" key="5">
    <source>
        <dbReference type="ARBA" id="ARBA00022723"/>
    </source>
</evidence>
<feature type="binding site" evidence="11 12">
    <location>
        <begin position="76"/>
        <end position="77"/>
    </location>
    <ligand>
        <name>FAD</name>
        <dbReference type="ChEBI" id="CHEBI:57692"/>
    </ligand>
</feature>
<dbReference type="InterPro" id="IPR012165">
    <property type="entry name" value="Cyt_c3_hydrogenase_gsu"/>
</dbReference>